<dbReference type="Pfam" id="PF12171">
    <property type="entry name" value="zf-C2H2_jaz"/>
    <property type="match status" value="1"/>
</dbReference>
<comment type="caution">
    <text evidence="7">The sequence shown here is derived from an EMBL/GenBank/DDBJ whole genome shotgun (WGS) entry which is preliminary data.</text>
</comment>
<dbReference type="PROSITE" id="PS50076">
    <property type="entry name" value="DNAJ_2"/>
    <property type="match status" value="1"/>
</dbReference>
<dbReference type="InterPro" id="IPR001623">
    <property type="entry name" value="DnaJ_domain"/>
</dbReference>
<evidence type="ECO:0000313" key="8">
    <source>
        <dbReference type="Proteomes" id="UP000886885"/>
    </source>
</evidence>
<dbReference type="CDD" id="cd06257">
    <property type="entry name" value="DnaJ"/>
    <property type="match status" value="1"/>
</dbReference>
<feature type="compositionally biased region" description="Acidic residues" evidence="5">
    <location>
        <begin position="440"/>
        <end position="453"/>
    </location>
</feature>
<sequence length="731" mass="83849">MASNQLRCHYEVLGLSRDSSPEEIRSAFKKLALRRHPDKLLQSGLSQAEATAQFQELVQAYEVLSDPKERAWYDSHRSQILFSDPNSGNSVPDSVIPNLFSFFSNTVYSGYTDSGRGFYKVYSDVFDKIYANEVNFCRKLGLGLDSVREAPLMGSLQSDYAQVSAFYNYWLGFSTVMDFCWVDQYDAMAGPNRKSRRVMEEENKKLRKKARREYNETVRGLGEFVKKRDKRVIDMVVKKNAEMERKKEEEKERKKKLESEKMERLRAYEEPEWARVNEEELDGMEGFEEEEDKGKKGNGGKELYCVVCGKKFKSEKQWKNHEQSKKHKEKVAELRDSFQDEDDEREDIEEDELEKNEDVEEIEERFKEDFKIQREGNGAEVLYSSDKEDGFFDADDMDGIDEKNGNVEDEEGEEMSVLEAMVSGHRSRKSRGSRHTNEEFPQEVEGAEEEVEVMEYNNRKTRRRDKKMRGWNNGGEGVTNDIDESKSANEETNGCDDEQNKEPAPNSSVEDENDGKIDDHLGKTGKSSNQSTKKKGAAKKEANVKSKSLSKGKKGKNFLVSDAVLANYSISYGFGLSNYLSCILTQAISKDSGNLCDTCGVEFESRNKLHKHLGDTGARYRPHRFQRSKSVSLLEYSVVLSACMLEYFVCMFPELLIREIHGPSSIQSKALFELEAASTALPEPGYQVQRAFPNEKHEGKAGCTWFLNGFLVERTFLRRDLKTMITEFFCC</sequence>
<proteinExistence type="predicted"/>
<dbReference type="InterPro" id="IPR003604">
    <property type="entry name" value="Matrin/U1-like-C_Znf_C2H2"/>
</dbReference>
<accession>A0A8X7Z3Z5</accession>
<dbReference type="Pfam" id="PF00226">
    <property type="entry name" value="DnaJ"/>
    <property type="match status" value="1"/>
</dbReference>
<dbReference type="SMART" id="SM00271">
    <property type="entry name" value="DnaJ"/>
    <property type="match status" value="1"/>
</dbReference>
<dbReference type="InterPro" id="IPR044648">
    <property type="entry name" value="JJJ1_plant"/>
</dbReference>
<dbReference type="GO" id="GO:0003676">
    <property type="term" value="F:nucleic acid binding"/>
    <property type="evidence" value="ECO:0007669"/>
    <property type="project" value="InterPro"/>
</dbReference>
<dbReference type="InterPro" id="IPR018253">
    <property type="entry name" value="DnaJ_domain_CS"/>
</dbReference>
<evidence type="ECO:0000256" key="5">
    <source>
        <dbReference type="SAM" id="MobiDB-lite"/>
    </source>
</evidence>
<evidence type="ECO:0000256" key="4">
    <source>
        <dbReference type="SAM" id="Coils"/>
    </source>
</evidence>
<feature type="region of interest" description="Disordered" evidence="5">
    <location>
        <begin position="315"/>
        <end position="548"/>
    </location>
</feature>
<organism evidence="7 8">
    <name type="scientific">Populus tomentosa</name>
    <name type="common">Chinese white poplar</name>
    <dbReference type="NCBI Taxonomy" id="118781"/>
    <lineage>
        <taxon>Eukaryota</taxon>
        <taxon>Viridiplantae</taxon>
        <taxon>Streptophyta</taxon>
        <taxon>Embryophyta</taxon>
        <taxon>Tracheophyta</taxon>
        <taxon>Spermatophyta</taxon>
        <taxon>Magnoliopsida</taxon>
        <taxon>eudicotyledons</taxon>
        <taxon>Gunneridae</taxon>
        <taxon>Pentapetalae</taxon>
        <taxon>rosids</taxon>
        <taxon>fabids</taxon>
        <taxon>Malpighiales</taxon>
        <taxon>Salicaceae</taxon>
        <taxon>Saliceae</taxon>
        <taxon>Populus</taxon>
    </lineage>
</organism>
<protein>
    <recommendedName>
        <fullName evidence="6">J domain-containing protein</fullName>
    </recommendedName>
</protein>
<dbReference type="Pfam" id="PF21884">
    <property type="entry name" value="ZUO1-like_ZHD"/>
    <property type="match status" value="1"/>
</dbReference>
<dbReference type="InterPro" id="IPR022755">
    <property type="entry name" value="Znf_C2H2_jaz"/>
</dbReference>
<dbReference type="OrthoDB" id="5894at2759"/>
<dbReference type="AlphaFoldDB" id="A0A8X7Z3Z5"/>
<keyword evidence="3" id="KW-0862">Zinc</keyword>
<feature type="coiled-coil region" evidence="4">
    <location>
        <begin position="196"/>
        <end position="267"/>
    </location>
</feature>
<dbReference type="PANTHER" id="PTHR45495">
    <property type="entry name" value="DNAJ PROTEIN JJJ1 HOMOLOG"/>
    <property type="match status" value="1"/>
</dbReference>
<gene>
    <name evidence="7" type="ORF">POTOM_033932</name>
</gene>
<dbReference type="PROSITE" id="PS00636">
    <property type="entry name" value="DNAJ_1"/>
    <property type="match status" value="1"/>
</dbReference>
<evidence type="ECO:0000256" key="2">
    <source>
        <dbReference type="ARBA" id="ARBA00022771"/>
    </source>
</evidence>
<feature type="compositionally biased region" description="Basic residues" evidence="5">
    <location>
        <begin position="425"/>
        <end position="434"/>
    </location>
</feature>
<dbReference type="Proteomes" id="UP000886885">
    <property type="component" value="Chromosome 9D"/>
</dbReference>
<dbReference type="InterPro" id="IPR054076">
    <property type="entry name" value="ZUO1-like_ZHD"/>
</dbReference>
<keyword evidence="4" id="KW-0175">Coiled coil</keyword>
<feature type="compositionally biased region" description="Acidic residues" evidence="5">
    <location>
        <begin position="339"/>
        <end position="363"/>
    </location>
</feature>
<keyword evidence="2" id="KW-0863">Zinc-finger</keyword>
<feature type="compositionally biased region" description="Acidic residues" evidence="5">
    <location>
        <begin position="407"/>
        <end position="416"/>
    </location>
</feature>
<dbReference type="EMBL" id="JAAWWB010000018">
    <property type="protein sequence ID" value="KAG6760752.1"/>
    <property type="molecule type" value="Genomic_DNA"/>
</dbReference>
<dbReference type="GO" id="GO:0008270">
    <property type="term" value="F:zinc ion binding"/>
    <property type="evidence" value="ECO:0007669"/>
    <property type="project" value="UniProtKB-KW"/>
</dbReference>
<evidence type="ECO:0000259" key="6">
    <source>
        <dbReference type="PROSITE" id="PS50076"/>
    </source>
</evidence>
<name>A0A8X7Z3Z5_POPTO</name>
<dbReference type="InterPro" id="IPR013087">
    <property type="entry name" value="Znf_C2H2_type"/>
</dbReference>
<dbReference type="PANTHER" id="PTHR45495:SF1">
    <property type="entry name" value="DNAJ PROTEIN JJJ1 HOMOLOG"/>
    <property type="match status" value="1"/>
</dbReference>
<dbReference type="SMART" id="SM00451">
    <property type="entry name" value="ZnF_U1"/>
    <property type="match status" value="1"/>
</dbReference>
<feature type="compositionally biased region" description="Basic residues" evidence="5">
    <location>
        <begin position="459"/>
        <end position="469"/>
    </location>
</feature>
<reference evidence="7" key="1">
    <citation type="journal article" date="2020" name="bioRxiv">
        <title>Hybrid origin of Populus tomentosa Carr. identified through genome sequencing and phylogenomic analysis.</title>
        <authorList>
            <person name="An X."/>
            <person name="Gao K."/>
            <person name="Chen Z."/>
            <person name="Li J."/>
            <person name="Yang X."/>
            <person name="Yang X."/>
            <person name="Zhou J."/>
            <person name="Guo T."/>
            <person name="Zhao T."/>
            <person name="Huang S."/>
            <person name="Miao D."/>
            <person name="Khan W.U."/>
            <person name="Rao P."/>
            <person name="Ye M."/>
            <person name="Lei B."/>
            <person name="Liao W."/>
            <person name="Wang J."/>
            <person name="Ji L."/>
            <person name="Li Y."/>
            <person name="Guo B."/>
            <person name="Mustafa N.S."/>
            <person name="Li S."/>
            <person name="Yun Q."/>
            <person name="Keller S.R."/>
            <person name="Mao J."/>
            <person name="Zhang R."/>
            <person name="Strauss S.H."/>
        </authorList>
    </citation>
    <scope>NUCLEOTIDE SEQUENCE</scope>
    <source>
        <strain evidence="7">GM15</strain>
        <tissue evidence="7">Leaf</tissue>
    </source>
</reference>
<evidence type="ECO:0000256" key="1">
    <source>
        <dbReference type="ARBA" id="ARBA00022723"/>
    </source>
</evidence>
<evidence type="ECO:0000313" key="7">
    <source>
        <dbReference type="EMBL" id="KAG6760752.1"/>
    </source>
</evidence>
<feature type="domain" description="J" evidence="6">
    <location>
        <begin position="8"/>
        <end position="77"/>
    </location>
</feature>
<keyword evidence="8" id="KW-1185">Reference proteome</keyword>
<evidence type="ECO:0000256" key="3">
    <source>
        <dbReference type="ARBA" id="ARBA00022833"/>
    </source>
</evidence>
<dbReference type="PROSITE" id="PS00028">
    <property type="entry name" value="ZINC_FINGER_C2H2_1"/>
    <property type="match status" value="1"/>
</dbReference>
<feature type="compositionally biased region" description="Basic and acidic residues" evidence="5">
    <location>
        <begin position="364"/>
        <end position="374"/>
    </location>
</feature>
<keyword evidence="1" id="KW-0479">Metal-binding</keyword>